<keyword evidence="7" id="KW-1185">Reference proteome</keyword>
<feature type="domain" description="Response regulatory" evidence="5">
    <location>
        <begin position="622"/>
        <end position="748"/>
    </location>
</feature>
<dbReference type="Pfam" id="PF00072">
    <property type="entry name" value="Response_reg"/>
    <property type="match status" value="1"/>
</dbReference>
<dbReference type="InterPro" id="IPR003661">
    <property type="entry name" value="HisK_dim/P_dom"/>
</dbReference>
<evidence type="ECO:0000256" key="2">
    <source>
        <dbReference type="PROSITE-ProRule" id="PRU00169"/>
    </source>
</evidence>
<dbReference type="SMART" id="SM00387">
    <property type="entry name" value="HATPase_c"/>
    <property type="match status" value="1"/>
</dbReference>
<organism evidence="6 7">
    <name type="scientific">Paramecium pentaurelia</name>
    <dbReference type="NCBI Taxonomy" id="43138"/>
    <lineage>
        <taxon>Eukaryota</taxon>
        <taxon>Sar</taxon>
        <taxon>Alveolata</taxon>
        <taxon>Ciliophora</taxon>
        <taxon>Intramacronucleata</taxon>
        <taxon>Oligohymenophorea</taxon>
        <taxon>Peniculida</taxon>
        <taxon>Parameciidae</taxon>
        <taxon>Paramecium</taxon>
    </lineage>
</organism>
<dbReference type="SMART" id="SM00388">
    <property type="entry name" value="HisKA"/>
    <property type="match status" value="1"/>
</dbReference>
<dbReference type="OrthoDB" id="304129at2759"/>
<feature type="transmembrane region" description="Helical" evidence="3">
    <location>
        <begin position="7"/>
        <end position="25"/>
    </location>
</feature>
<feature type="domain" description="Histidine kinase" evidence="4">
    <location>
        <begin position="360"/>
        <end position="581"/>
    </location>
</feature>
<sequence>MIKHKLIIFQIICNSTAAIVISAFFKEYISLSIYSSILLFTILFCILKQPKLQQIIQFILILLIQENSKYNKMEFQHFQFQLIWIYLAYQLIQNNSTFELPILLELLFSSIINIIISFEAYNSKFYYSITTALIYTLSIITYYYYKNKESFIKSLDLELVTPKINEFQRIFTNKTQTPRNNEIQIFDHLPIGLVVLTQDHDFQYMNKRARTLLERASNTQITEDNVVIIIKELLKKCINEKIASVGNLSRPSQTRIHQLLSKFNQKQRVSMPHLDDNFIKQIDPINSILHQYNDFVPYSQQFMDSKYRIQYTYKGKKRCFRFHFMKHHYQIIINLLDETSKIGKLDQKSKHIFQNQLLNSFSHELKTPLNCIQQLLEVIMLKVNSELQENIVKPIKWQTDLLLCQINDILDYASFEINDFNWDFSLFYLEDLLQECISIYFQGCKQKNIELKIESNSEDKHMINNDYKRLKQVIVNLLNNSIKFTQQYGEIVLKIQELKNNMYQIQVIDSGLGLSQEQLCQLQINIEQDNLENEYHQFHVGLGLKVANRLIIGLSSLKKGLKINSTLNKGTIISFTIEDFIEDNKSQASETQVKDVQLSRQLSQLTTREFKFIKQIICKCNKILIVDDIPFNHHALKMILNELNCQADSVYDGQQAIDLVQQRIKNNKCHPFYSLILMDIEMPKLNGFEASLKIKQILGDQSDQTTIVMCSAYDNQDCIKMCQRCLMSDVLPKPITKMSLQYILEKYLR</sequence>
<accession>A0A8S1XH67</accession>
<evidence type="ECO:0000256" key="1">
    <source>
        <dbReference type="ARBA" id="ARBA00022553"/>
    </source>
</evidence>
<keyword evidence="1 2" id="KW-0597">Phosphoprotein</keyword>
<dbReference type="GO" id="GO:0000155">
    <property type="term" value="F:phosphorelay sensor kinase activity"/>
    <property type="evidence" value="ECO:0007669"/>
    <property type="project" value="InterPro"/>
</dbReference>
<dbReference type="PROSITE" id="PS50109">
    <property type="entry name" value="HIS_KIN"/>
    <property type="match status" value="1"/>
</dbReference>
<dbReference type="InterPro" id="IPR050956">
    <property type="entry name" value="2C_system_His_kinase"/>
</dbReference>
<dbReference type="CDD" id="cd00082">
    <property type="entry name" value="HisKA"/>
    <property type="match status" value="1"/>
</dbReference>
<keyword evidence="3" id="KW-1133">Transmembrane helix</keyword>
<dbReference type="EMBL" id="CAJJDO010000124">
    <property type="protein sequence ID" value="CAD8200411.1"/>
    <property type="molecule type" value="Genomic_DNA"/>
</dbReference>
<gene>
    <name evidence="6" type="ORF">PPENT_87.1.T1240110</name>
</gene>
<name>A0A8S1XH67_9CILI</name>
<dbReference type="Proteomes" id="UP000689195">
    <property type="component" value="Unassembled WGS sequence"/>
</dbReference>
<evidence type="ECO:0000256" key="3">
    <source>
        <dbReference type="SAM" id="Phobius"/>
    </source>
</evidence>
<feature type="transmembrane region" description="Helical" evidence="3">
    <location>
        <begin position="125"/>
        <end position="145"/>
    </location>
</feature>
<comment type="caution">
    <text evidence="6">The sequence shown here is derived from an EMBL/GenBank/DDBJ whole genome shotgun (WGS) entry which is preliminary data.</text>
</comment>
<dbReference type="Pfam" id="PF00512">
    <property type="entry name" value="HisKA"/>
    <property type="match status" value="1"/>
</dbReference>
<proteinExistence type="predicted"/>
<dbReference type="PROSITE" id="PS50110">
    <property type="entry name" value="RESPONSE_REGULATORY"/>
    <property type="match status" value="1"/>
</dbReference>
<dbReference type="InterPro" id="IPR001789">
    <property type="entry name" value="Sig_transdc_resp-reg_receiver"/>
</dbReference>
<evidence type="ECO:0000259" key="5">
    <source>
        <dbReference type="PROSITE" id="PS50110"/>
    </source>
</evidence>
<evidence type="ECO:0000313" key="6">
    <source>
        <dbReference type="EMBL" id="CAD8200411.1"/>
    </source>
</evidence>
<dbReference type="SMART" id="SM00448">
    <property type="entry name" value="REC"/>
    <property type="match status" value="1"/>
</dbReference>
<dbReference type="Pfam" id="PF02518">
    <property type="entry name" value="HATPase_c"/>
    <property type="match status" value="1"/>
</dbReference>
<dbReference type="InterPro" id="IPR005467">
    <property type="entry name" value="His_kinase_dom"/>
</dbReference>
<evidence type="ECO:0000313" key="7">
    <source>
        <dbReference type="Proteomes" id="UP000689195"/>
    </source>
</evidence>
<keyword evidence="3" id="KW-0812">Transmembrane</keyword>
<dbReference type="AlphaFoldDB" id="A0A8S1XH67"/>
<keyword evidence="3" id="KW-0472">Membrane</keyword>
<reference evidence="6" key="1">
    <citation type="submission" date="2021-01" db="EMBL/GenBank/DDBJ databases">
        <authorList>
            <consortium name="Genoscope - CEA"/>
            <person name="William W."/>
        </authorList>
    </citation>
    <scope>NUCLEOTIDE SEQUENCE</scope>
</reference>
<protein>
    <submittedName>
        <fullName evidence="6">Uncharacterized protein</fullName>
    </submittedName>
</protein>
<dbReference type="InterPro" id="IPR003594">
    <property type="entry name" value="HATPase_dom"/>
</dbReference>
<evidence type="ECO:0000259" key="4">
    <source>
        <dbReference type="PROSITE" id="PS50109"/>
    </source>
</evidence>
<feature type="transmembrane region" description="Helical" evidence="3">
    <location>
        <begin position="31"/>
        <end position="47"/>
    </location>
</feature>
<feature type="modified residue" description="4-aspartylphosphate" evidence="2">
    <location>
        <position position="679"/>
    </location>
</feature>
<dbReference type="CDD" id="cd17546">
    <property type="entry name" value="REC_hyHK_CKI1_RcsC-like"/>
    <property type="match status" value="1"/>
</dbReference>
<dbReference type="PANTHER" id="PTHR43719:SF28">
    <property type="entry name" value="PEROXIDE STRESS-ACTIVATED HISTIDINE KINASE MAK1-RELATED"/>
    <property type="match status" value="1"/>
</dbReference>
<dbReference type="PANTHER" id="PTHR43719">
    <property type="entry name" value="TWO-COMPONENT HISTIDINE KINASE"/>
    <property type="match status" value="1"/>
</dbReference>